<protein>
    <submittedName>
        <fullName evidence="1">Uncharacterized protein</fullName>
    </submittedName>
</protein>
<evidence type="ECO:0000313" key="2">
    <source>
        <dbReference type="Proteomes" id="UP001143856"/>
    </source>
</evidence>
<dbReference type="EMBL" id="JAPDGR010001348">
    <property type="protein sequence ID" value="KAJ2983784.1"/>
    <property type="molecule type" value="Genomic_DNA"/>
</dbReference>
<name>A0ACC1NZD6_9PEZI</name>
<evidence type="ECO:0000313" key="1">
    <source>
        <dbReference type="EMBL" id="KAJ2983784.1"/>
    </source>
</evidence>
<reference evidence="1" key="1">
    <citation type="submission" date="2022-10" db="EMBL/GenBank/DDBJ databases">
        <title>Genome Sequence of Xylaria curta.</title>
        <authorList>
            <person name="Buettner E."/>
        </authorList>
    </citation>
    <scope>NUCLEOTIDE SEQUENCE</scope>
    <source>
        <strain evidence="1">Babe10</strain>
    </source>
</reference>
<dbReference type="Proteomes" id="UP001143856">
    <property type="component" value="Unassembled WGS sequence"/>
</dbReference>
<accession>A0ACC1NZD6</accession>
<gene>
    <name evidence="1" type="ORF">NUW58_g6191</name>
</gene>
<sequence>MEQYMRLFDQFFFFGALVNKIRPRVVLKFWTHFHNLDEIRPFNSPSLPWGFTRDRYVRGYGPIAEIHIAGELFFGGPVPLWFFLETLLHEMVHAYINLYLCRCAGCYANMLDTYGVTGHGRTFLMLIDTIDQTVKTWNAGLAGVMTGKIVAGQPYDEIKLLYEKEKRIVQGRNAAHTRKPPSQPDETRSPQAPADATRGKKRRTSARAQAPWNMLKPLEETEPGAQVYMTGAQTGATKVEQSKLDQTCETVQALLAKKKTGAKLRFRWSISYKGKSQNAT</sequence>
<proteinExistence type="predicted"/>
<comment type="caution">
    <text evidence="1">The sequence shown here is derived from an EMBL/GenBank/DDBJ whole genome shotgun (WGS) entry which is preliminary data.</text>
</comment>
<organism evidence="1 2">
    <name type="scientific">Xylaria curta</name>
    <dbReference type="NCBI Taxonomy" id="42375"/>
    <lineage>
        <taxon>Eukaryota</taxon>
        <taxon>Fungi</taxon>
        <taxon>Dikarya</taxon>
        <taxon>Ascomycota</taxon>
        <taxon>Pezizomycotina</taxon>
        <taxon>Sordariomycetes</taxon>
        <taxon>Xylariomycetidae</taxon>
        <taxon>Xylariales</taxon>
        <taxon>Xylariaceae</taxon>
        <taxon>Xylaria</taxon>
    </lineage>
</organism>
<keyword evidence="2" id="KW-1185">Reference proteome</keyword>